<evidence type="ECO:0000313" key="3">
    <source>
        <dbReference type="Proteomes" id="UP000734854"/>
    </source>
</evidence>
<name>A0A8J5M6D8_ZINOF</name>
<comment type="caution">
    <text evidence="2">The sequence shown here is derived from an EMBL/GenBank/DDBJ whole genome shotgun (WGS) entry which is preliminary data.</text>
</comment>
<dbReference type="InterPro" id="IPR008906">
    <property type="entry name" value="HATC_C_dom"/>
</dbReference>
<reference evidence="2 3" key="1">
    <citation type="submission" date="2020-08" db="EMBL/GenBank/DDBJ databases">
        <title>Plant Genome Project.</title>
        <authorList>
            <person name="Zhang R.-G."/>
        </authorList>
    </citation>
    <scope>NUCLEOTIDE SEQUENCE [LARGE SCALE GENOMIC DNA]</scope>
    <source>
        <tissue evidence="2">Rhizome</tissue>
    </source>
</reference>
<evidence type="ECO:0000259" key="1">
    <source>
        <dbReference type="Pfam" id="PF05699"/>
    </source>
</evidence>
<protein>
    <recommendedName>
        <fullName evidence="1">HAT C-terminal dimerisation domain-containing protein</fullName>
    </recommendedName>
</protein>
<keyword evidence="3" id="KW-1185">Reference proteome</keyword>
<feature type="domain" description="HAT C-terminal dimerisation" evidence="1">
    <location>
        <begin position="227"/>
        <end position="294"/>
    </location>
</feature>
<organism evidence="2 3">
    <name type="scientific">Zingiber officinale</name>
    <name type="common">Ginger</name>
    <name type="synonym">Amomum zingiber</name>
    <dbReference type="NCBI Taxonomy" id="94328"/>
    <lineage>
        <taxon>Eukaryota</taxon>
        <taxon>Viridiplantae</taxon>
        <taxon>Streptophyta</taxon>
        <taxon>Embryophyta</taxon>
        <taxon>Tracheophyta</taxon>
        <taxon>Spermatophyta</taxon>
        <taxon>Magnoliopsida</taxon>
        <taxon>Liliopsida</taxon>
        <taxon>Zingiberales</taxon>
        <taxon>Zingiberaceae</taxon>
        <taxon>Zingiber</taxon>
    </lineage>
</organism>
<dbReference type="SUPFAM" id="SSF53098">
    <property type="entry name" value="Ribonuclease H-like"/>
    <property type="match status" value="1"/>
</dbReference>
<dbReference type="AlphaFoldDB" id="A0A8J5M6D8"/>
<dbReference type="PANTHER" id="PTHR32166:SF116">
    <property type="entry name" value="BINDING PROTEIN, PUTATIVE-RELATED"/>
    <property type="match status" value="1"/>
</dbReference>
<evidence type="ECO:0000313" key="2">
    <source>
        <dbReference type="EMBL" id="KAG6535140.1"/>
    </source>
</evidence>
<dbReference type="Proteomes" id="UP000734854">
    <property type="component" value="Unassembled WGS sequence"/>
</dbReference>
<dbReference type="GO" id="GO:0046983">
    <property type="term" value="F:protein dimerization activity"/>
    <property type="evidence" value="ECO:0007669"/>
    <property type="project" value="InterPro"/>
</dbReference>
<dbReference type="EMBL" id="JACMSC010000001">
    <property type="protein sequence ID" value="KAG6535140.1"/>
    <property type="molecule type" value="Genomic_DNA"/>
</dbReference>
<dbReference type="Pfam" id="PF05699">
    <property type="entry name" value="Dimer_Tnp_hAT"/>
    <property type="match status" value="1"/>
</dbReference>
<accession>A0A8J5M6D8</accession>
<dbReference type="InterPro" id="IPR012337">
    <property type="entry name" value="RNaseH-like_sf"/>
</dbReference>
<sequence>MAKAKKISQFIYNDESLLTLLKKITNGRDIIQPSVTQSVTDFLTLQNIFAVKDSIQQMFTCNAWEESLLSKQRLGMDVKDIVFDLQFWYSCGRILKVSEPLIRVLHIAESGERPPMGYIFDAFEKAKQDIILAFENQESDYFPYLEVINHLREEFHSPLHSAACYLNPSVFYSSRFSITNVVQKGLLDCIETLEPDLTAQDNITKHKSFYEDAIGDFSRPMALRGRESLSPATWWSMYASDYPDLQRFAVRILSQTCSMTTFRRRSYANQCIYLSKNRIEHSRSNDLSFVHHNLHLQQRQTVAADNKGLVDGEYDQISISDYDAGDWIDDPGMVEAEGFNLLDVPPDGSFAVIDKVVSASVINAVNDG</sequence>
<dbReference type="PANTHER" id="PTHR32166">
    <property type="entry name" value="OSJNBA0013A04.12 PROTEIN"/>
    <property type="match status" value="1"/>
</dbReference>
<proteinExistence type="predicted"/>
<gene>
    <name evidence="2" type="ORF">ZIOFF_000097</name>
</gene>